<dbReference type="GeneID" id="85366420"/>
<name>A0AA39K1M6_ARMTA</name>
<dbReference type="RefSeq" id="XP_060328283.1">
    <property type="nucleotide sequence ID" value="XM_060482872.1"/>
</dbReference>
<dbReference type="EMBL" id="JAUEPS010000029">
    <property type="protein sequence ID" value="KAK0452947.1"/>
    <property type="molecule type" value="Genomic_DNA"/>
</dbReference>
<protein>
    <submittedName>
        <fullName evidence="1">Uncharacterized protein</fullName>
    </submittedName>
</protein>
<organism evidence="1 2">
    <name type="scientific">Armillaria tabescens</name>
    <name type="common">Ringless honey mushroom</name>
    <name type="synonym">Agaricus tabescens</name>
    <dbReference type="NCBI Taxonomy" id="1929756"/>
    <lineage>
        <taxon>Eukaryota</taxon>
        <taxon>Fungi</taxon>
        <taxon>Dikarya</taxon>
        <taxon>Basidiomycota</taxon>
        <taxon>Agaricomycotina</taxon>
        <taxon>Agaricomycetes</taxon>
        <taxon>Agaricomycetidae</taxon>
        <taxon>Agaricales</taxon>
        <taxon>Marasmiineae</taxon>
        <taxon>Physalacriaceae</taxon>
        <taxon>Desarmillaria</taxon>
    </lineage>
</organism>
<reference evidence="1" key="1">
    <citation type="submission" date="2023-06" db="EMBL/GenBank/DDBJ databases">
        <authorList>
            <consortium name="Lawrence Berkeley National Laboratory"/>
            <person name="Ahrendt S."/>
            <person name="Sahu N."/>
            <person name="Indic B."/>
            <person name="Wong-Bajracharya J."/>
            <person name="Merenyi Z."/>
            <person name="Ke H.-M."/>
            <person name="Monk M."/>
            <person name="Kocsube S."/>
            <person name="Drula E."/>
            <person name="Lipzen A."/>
            <person name="Balint B."/>
            <person name="Henrissat B."/>
            <person name="Andreopoulos B."/>
            <person name="Martin F.M."/>
            <person name="Harder C.B."/>
            <person name="Rigling D."/>
            <person name="Ford K.L."/>
            <person name="Foster G.D."/>
            <person name="Pangilinan J."/>
            <person name="Papanicolaou A."/>
            <person name="Barry K."/>
            <person name="LaButti K."/>
            <person name="Viragh M."/>
            <person name="Koriabine M."/>
            <person name="Yan M."/>
            <person name="Riley R."/>
            <person name="Champramary S."/>
            <person name="Plett K.L."/>
            <person name="Tsai I.J."/>
            <person name="Slot J."/>
            <person name="Sipos G."/>
            <person name="Plett J."/>
            <person name="Nagy L.G."/>
            <person name="Grigoriev I.V."/>
        </authorList>
    </citation>
    <scope>NUCLEOTIDE SEQUENCE</scope>
    <source>
        <strain evidence="1">CCBAS 213</strain>
    </source>
</reference>
<evidence type="ECO:0000313" key="1">
    <source>
        <dbReference type="EMBL" id="KAK0452947.1"/>
    </source>
</evidence>
<proteinExistence type="predicted"/>
<comment type="caution">
    <text evidence="1">The sequence shown here is derived from an EMBL/GenBank/DDBJ whole genome shotgun (WGS) entry which is preliminary data.</text>
</comment>
<gene>
    <name evidence="1" type="ORF">EV420DRAFT_632428</name>
</gene>
<accession>A0AA39K1M6</accession>
<sequence length="161" mass="17855">MVTMSSRPVFLLKLLRPEFSAFLSKTDENEIVDLIVIDDQDKPKLYTRFLATPLGKYRHDGQGATVGRLQTIPPSNMGEPDDGGQRDTNSSRWLKTKLVTMMLPTCLPASYRPPQHQQLQAPIYRPEATYVTGAGAIQFGNDLEYYESGISMETGLLGAGC</sequence>
<keyword evidence="2" id="KW-1185">Reference proteome</keyword>
<evidence type="ECO:0000313" key="2">
    <source>
        <dbReference type="Proteomes" id="UP001175211"/>
    </source>
</evidence>
<dbReference type="Proteomes" id="UP001175211">
    <property type="component" value="Unassembled WGS sequence"/>
</dbReference>
<dbReference type="AlphaFoldDB" id="A0AA39K1M6"/>